<dbReference type="EMBL" id="KN838544">
    <property type="protein sequence ID" value="KIK07927.1"/>
    <property type="molecule type" value="Genomic_DNA"/>
</dbReference>
<organism evidence="8 9">
    <name type="scientific">Laccaria amethystina LaAM-08-1</name>
    <dbReference type="NCBI Taxonomy" id="1095629"/>
    <lineage>
        <taxon>Eukaryota</taxon>
        <taxon>Fungi</taxon>
        <taxon>Dikarya</taxon>
        <taxon>Basidiomycota</taxon>
        <taxon>Agaricomycotina</taxon>
        <taxon>Agaricomycetes</taxon>
        <taxon>Agaricomycetidae</taxon>
        <taxon>Agaricales</taxon>
        <taxon>Agaricineae</taxon>
        <taxon>Hydnangiaceae</taxon>
        <taxon>Laccaria</taxon>
    </lineage>
</organism>
<dbReference type="Gene3D" id="4.10.1110.10">
    <property type="entry name" value="AN1-like Zinc finger"/>
    <property type="match status" value="2"/>
</dbReference>
<dbReference type="SUPFAM" id="SSF118310">
    <property type="entry name" value="AN1-like Zinc finger"/>
    <property type="match status" value="2"/>
</dbReference>
<keyword evidence="4" id="KW-0862">Zinc</keyword>
<reference evidence="9" key="2">
    <citation type="submission" date="2015-01" db="EMBL/GenBank/DDBJ databases">
        <title>Evolutionary Origins and Diversification of the Mycorrhizal Mutualists.</title>
        <authorList>
            <consortium name="DOE Joint Genome Institute"/>
            <consortium name="Mycorrhizal Genomics Consortium"/>
            <person name="Kohler A."/>
            <person name="Kuo A."/>
            <person name="Nagy L.G."/>
            <person name="Floudas D."/>
            <person name="Copeland A."/>
            <person name="Barry K.W."/>
            <person name="Cichocki N."/>
            <person name="Veneault-Fourrey C."/>
            <person name="LaButti K."/>
            <person name="Lindquist E.A."/>
            <person name="Lipzen A."/>
            <person name="Lundell T."/>
            <person name="Morin E."/>
            <person name="Murat C."/>
            <person name="Riley R."/>
            <person name="Ohm R."/>
            <person name="Sun H."/>
            <person name="Tunlid A."/>
            <person name="Henrissat B."/>
            <person name="Grigoriev I.V."/>
            <person name="Hibbett D.S."/>
            <person name="Martin F."/>
        </authorList>
    </citation>
    <scope>NUCLEOTIDE SEQUENCE [LARGE SCALE GENOMIC DNA]</scope>
    <source>
        <strain evidence="9">LaAM-08-1</strain>
    </source>
</reference>
<evidence type="ECO:0000256" key="2">
    <source>
        <dbReference type="ARBA" id="ARBA00022737"/>
    </source>
</evidence>
<reference evidence="8 9" key="1">
    <citation type="submission" date="2014-04" db="EMBL/GenBank/DDBJ databases">
        <authorList>
            <consortium name="DOE Joint Genome Institute"/>
            <person name="Kuo A."/>
            <person name="Kohler A."/>
            <person name="Nagy L.G."/>
            <person name="Floudas D."/>
            <person name="Copeland A."/>
            <person name="Barry K.W."/>
            <person name="Cichocki N."/>
            <person name="Veneault-Fourrey C."/>
            <person name="LaButti K."/>
            <person name="Lindquist E.A."/>
            <person name="Lipzen A."/>
            <person name="Lundell T."/>
            <person name="Morin E."/>
            <person name="Murat C."/>
            <person name="Sun H."/>
            <person name="Tunlid A."/>
            <person name="Henrissat B."/>
            <person name="Grigoriev I.V."/>
            <person name="Hibbett D.S."/>
            <person name="Martin F."/>
            <person name="Nordberg H.P."/>
            <person name="Cantor M.N."/>
            <person name="Hua S.X."/>
        </authorList>
    </citation>
    <scope>NUCLEOTIDE SEQUENCE [LARGE SCALE GENOMIC DNA]</scope>
    <source>
        <strain evidence="8 9">LaAM-08-1</strain>
    </source>
</reference>
<dbReference type="PANTHER" id="PTHR14677">
    <property type="entry name" value="ARSENITE INDUCUBLE RNA ASSOCIATED PROTEIN AIP-1-RELATED"/>
    <property type="match status" value="1"/>
</dbReference>
<evidence type="ECO:0000256" key="3">
    <source>
        <dbReference type="ARBA" id="ARBA00022771"/>
    </source>
</evidence>
<feature type="domain" description="AN1-type" evidence="7">
    <location>
        <begin position="106"/>
        <end position="154"/>
    </location>
</feature>
<keyword evidence="2" id="KW-0677">Repeat</keyword>
<dbReference type="SMART" id="SM00154">
    <property type="entry name" value="ZnF_AN1"/>
    <property type="match status" value="2"/>
</dbReference>
<dbReference type="PANTHER" id="PTHR14677:SF40">
    <property type="entry name" value="CDC48-ASSOCIATED UBIQUITIN-LIKE_ZINC FINGER PROTEIN 1"/>
    <property type="match status" value="1"/>
</dbReference>
<accession>A0A0C9YC97</accession>
<evidence type="ECO:0000256" key="4">
    <source>
        <dbReference type="ARBA" id="ARBA00022833"/>
    </source>
</evidence>
<gene>
    <name evidence="8" type="ORF">K443DRAFT_672811</name>
</gene>
<dbReference type="InterPro" id="IPR057357">
    <property type="entry name" value="Znf-C2H2_ZFAND2A/B"/>
</dbReference>
<keyword evidence="1" id="KW-0479">Metal-binding</keyword>
<dbReference type="GO" id="GO:0005737">
    <property type="term" value="C:cytoplasm"/>
    <property type="evidence" value="ECO:0007669"/>
    <property type="project" value="TreeGrafter"/>
</dbReference>
<dbReference type="HOGENOM" id="CLU_061621_0_1_1"/>
<keyword evidence="9" id="KW-1185">Reference proteome</keyword>
<dbReference type="Pfam" id="PF25403">
    <property type="entry name" value="zf-C2H2_ZFAND2"/>
    <property type="match status" value="1"/>
</dbReference>
<evidence type="ECO:0000313" key="8">
    <source>
        <dbReference type="EMBL" id="KIK07927.1"/>
    </source>
</evidence>
<keyword evidence="3 5" id="KW-0863">Zinc-finger</keyword>
<dbReference type="GO" id="GO:0008270">
    <property type="term" value="F:zinc ion binding"/>
    <property type="evidence" value="ECO:0007669"/>
    <property type="project" value="UniProtKB-KW"/>
</dbReference>
<feature type="compositionally biased region" description="Low complexity" evidence="6">
    <location>
        <begin position="229"/>
        <end position="241"/>
    </location>
</feature>
<name>A0A0C9YC97_9AGAR</name>
<dbReference type="Proteomes" id="UP000054477">
    <property type="component" value="Unassembled WGS sequence"/>
</dbReference>
<evidence type="ECO:0000256" key="6">
    <source>
        <dbReference type="SAM" id="MobiDB-lite"/>
    </source>
</evidence>
<dbReference type="InterPro" id="IPR035896">
    <property type="entry name" value="AN1-like_Znf"/>
</dbReference>
<dbReference type="InterPro" id="IPR000058">
    <property type="entry name" value="Znf_AN1"/>
</dbReference>
<dbReference type="STRING" id="1095629.A0A0C9YC97"/>
<sequence>MSSSTLPESDSQLLEIGKQCSHQSCLLVDFLPFKCQHCELAFCQEHFKVEAHQCPKYDEGKHNRVAPNCPMCNIPVAVRPGQDPNVRMELHLNQECSMMSAKQEKSKATPRCARGTCKKVLFSPIRCVKCREQFCPAHRFPADHNCANSIAQARQTPSRPAPNFSAAAKTFNSKASATGSAAVDAVKKSVASINTSAAATNSGLALPFNKTDRLSPSAPSMPTNELDDTTNNSTTANPTSNVDASKSMPWTSIIPRPICTPA</sequence>
<dbReference type="AlphaFoldDB" id="A0A0C9YC97"/>
<evidence type="ECO:0000256" key="1">
    <source>
        <dbReference type="ARBA" id="ARBA00022723"/>
    </source>
</evidence>
<evidence type="ECO:0000259" key="7">
    <source>
        <dbReference type="PROSITE" id="PS51039"/>
    </source>
</evidence>
<feature type="region of interest" description="Disordered" evidence="6">
    <location>
        <begin position="206"/>
        <end position="262"/>
    </location>
</feature>
<dbReference type="Pfam" id="PF01428">
    <property type="entry name" value="zf-AN1"/>
    <property type="match status" value="2"/>
</dbReference>
<dbReference type="PROSITE" id="PS51039">
    <property type="entry name" value="ZF_AN1"/>
    <property type="match status" value="1"/>
</dbReference>
<dbReference type="OrthoDB" id="431929at2759"/>
<evidence type="ECO:0000256" key="5">
    <source>
        <dbReference type="PROSITE-ProRule" id="PRU00449"/>
    </source>
</evidence>
<protein>
    <recommendedName>
        <fullName evidence="7">AN1-type domain-containing protein</fullName>
    </recommendedName>
</protein>
<proteinExistence type="predicted"/>
<evidence type="ECO:0000313" key="9">
    <source>
        <dbReference type="Proteomes" id="UP000054477"/>
    </source>
</evidence>